<keyword evidence="3" id="KW-1185">Reference proteome</keyword>
<accession>A0A251TH18</accession>
<reference evidence="3" key="1">
    <citation type="journal article" date="2017" name="Nature">
        <title>The sunflower genome provides insights into oil metabolism, flowering and Asterid evolution.</title>
        <authorList>
            <person name="Badouin H."/>
            <person name="Gouzy J."/>
            <person name="Grassa C.J."/>
            <person name="Murat F."/>
            <person name="Staton S.E."/>
            <person name="Cottret L."/>
            <person name="Lelandais-Briere C."/>
            <person name="Owens G.L."/>
            <person name="Carrere S."/>
            <person name="Mayjonade B."/>
            <person name="Legrand L."/>
            <person name="Gill N."/>
            <person name="Kane N.C."/>
            <person name="Bowers J.E."/>
            <person name="Hubner S."/>
            <person name="Bellec A."/>
            <person name="Berard A."/>
            <person name="Berges H."/>
            <person name="Blanchet N."/>
            <person name="Boniface M.C."/>
            <person name="Brunel D."/>
            <person name="Catrice O."/>
            <person name="Chaidir N."/>
            <person name="Claudel C."/>
            <person name="Donnadieu C."/>
            <person name="Faraut T."/>
            <person name="Fievet G."/>
            <person name="Helmstetter N."/>
            <person name="King M."/>
            <person name="Knapp S.J."/>
            <person name="Lai Z."/>
            <person name="Le Paslier M.C."/>
            <person name="Lippi Y."/>
            <person name="Lorenzon L."/>
            <person name="Mandel J.R."/>
            <person name="Marage G."/>
            <person name="Marchand G."/>
            <person name="Marquand E."/>
            <person name="Bret-Mestries E."/>
            <person name="Morien E."/>
            <person name="Nambeesan S."/>
            <person name="Nguyen T."/>
            <person name="Pegot-Espagnet P."/>
            <person name="Pouilly N."/>
            <person name="Raftis F."/>
            <person name="Sallet E."/>
            <person name="Schiex T."/>
            <person name="Thomas J."/>
            <person name="Vandecasteele C."/>
            <person name="Vares D."/>
            <person name="Vear F."/>
            <person name="Vautrin S."/>
            <person name="Crespi M."/>
            <person name="Mangin B."/>
            <person name="Burke J.M."/>
            <person name="Salse J."/>
            <person name="Munos S."/>
            <person name="Vincourt P."/>
            <person name="Rieseberg L.H."/>
            <person name="Langlade N.B."/>
        </authorList>
    </citation>
    <scope>NUCLEOTIDE SEQUENCE [LARGE SCALE GENOMIC DNA]</scope>
    <source>
        <strain evidence="3">cv. SF193</strain>
    </source>
</reference>
<name>A0A251TH18_HELAN</name>
<sequence length="86" mass="9954">MSEMGILWIGKKVEITLEEEILRDVWFPATVVEDLGNSRFLVEYTELQRVSIDHRHILPSTPQFTVTSFGLLKKWMLFMILGSGVE</sequence>
<dbReference type="InParanoid" id="A0A251TH18"/>
<organism evidence="2 3">
    <name type="scientific">Helianthus annuus</name>
    <name type="common">Common sunflower</name>
    <dbReference type="NCBI Taxonomy" id="4232"/>
    <lineage>
        <taxon>Eukaryota</taxon>
        <taxon>Viridiplantae</taxon>
        <taxon>Streptophyta</taxon>
        <taxon>Embryophyta</taxon>
        <taxon>Tracheophyta</taxon>
        <taxon>Spermatophyta</taxon>
        <taxon>Magnoliopsida</taxon>
        <taxon>eudicotyledons</taxon>
        <taxon>Gunneridae</taxon>
        <taxon>Pentapetalae</taxon>
        <taxon>asterids</taxon>
        <taxon>campanulids</taxon>
        <taxon>Asterales</taxon>
        <taxon>Asteraceae</taxon>
        <taxon>Asteroideae</taxon>
        <taxon>Heliantheae alliance</taxon>
        <taxon>Heliantheae</taxon>
        <taxon>Helianthus</taxon>
    </lineage>
</organism>
<proteinExistence type="predicted"/>
<dbReference type="AlphaFoldDB" id="A0A251TH18"/>
<feature type="domain" description="Agenet-like" evidence="1">
    <location>
        <begin position="10"/>
        <end position="47"/>
    </location>
</feature>
<gene>
    <name evidence="2" type="ORF">HannXRQ_Chr10g0284811</name>
</gene>
<evidence type="ECO:0000313" key="3">
    <source>
        <dbReference type="Proteomes" id="UP000215914"/>
    </source>
</evidence>
<dbReference type="Pfam" id="PF05641">
    <property type="entry name" value="Agenet"/>
    <property type="match status" value="1"/>
</dbReference>
<evidence type="ECO:0000259" key="1">
    <source>
        <dbReference type="Pfam" id="PF05641"/>
    </source>
</evidence>
<dbReference type="EMBL" id="CM007899">
    <property type="protein sequence ID" value="OTG10184.1"/>
    <property type="molecule type" value="Genomic_DNA"/>
</dbReference>
<protein>
    <submittedName>
        <fullName evidence="2">Putative agenet-like domain-containing protein</fullName>
    </submittedName>
</protein>
<dbReference type="Proteomes" id="UP000215914">
    <property type="component" value="Chromosome 10"/>
</dbReference>
<evidence type="ECO:0000313" key="2">
    <source>
        <dbReference type="EMBL" id="OTG10184.1"/>
    </source>
</evidence>
<dbReference type="InterPro" id="IPR008395">
    <property type="entry name" value="Agenet-like_dom"/>
</dbReference>